<dbReference type="SUPFAM" id="SSF53850">
    <property type="entry name" value="Periplasmic binding protein-like II"/>
    <property type="match status" value="2"/>
</dbReference>
<organism evidence="8 9">
    <name type="scientific">Slackia piriformis YIT 12062</name>
    <dbReference type="NCBI Taxonomy" id="742818"/>
    <lineage>
        <taxon>Bacteria</taxon>
        <taxon>Bacillati</taxon>
        <taxon>Actinomycetota</taxon>
        <taxon>Coriobacteriia</taxon>
        <taxon>Eggerthellales</taxon>
        <taxon>Eggerthellaceae</taxon>
        <taxon>Slackia</taxon>
    </lineage>
</organism>
<evidence type="ECO:0000256" key="6">
    <source>
        <dbReference type="ARBA" id="ARBA00023288"/>
    </source>
</evidence>
<sequence>MKFKKVAAVCASAVAACGLAVALVGCGGGAAKQVAVPSDATNEARALLLLQDQGIIKLADGVGLNATKNDITENPYNIEIVEAEAASLPRMLADVDMAVINGNYAISADIDPATALASEDSASEAAVEYGNVVAVRSGEEESPKTEALLAALESDTVKDFIDATYNGAVVATFESGEAGEIPQAEGDDTTITVGASPAPHAEILNQVKDLLAEKGWTLEITEFTDYVQPNVALSEGDLDANYFQHQPYLDDYNAQNGTDLVGVAKIHFEPLCLYPGKTASVDDLKA</sequence>
<dbReference type="GO" id="GO:0016020">
    <property type="term" value="C:membrane"/>
    <property type="evidence" value="ECO:0007669"/>
    <property type="project" value="UniProtKB-SubCell"/>
</dbReference>
<keyword evidence="3 7" id="KW-0732">Signal</keyword>
<dbReference type="PATRIC" id="fig|742818.3.peg.891"/>
<protein>
    <recommendedName>
        <fullName evidence="10">YaeC family lipoprotein</fullName>
    </recommendedName>
</protein>
<dbReference type="eggNOG" id="COG1464">
    <property type="taxonomic scope" value="Bacteria"/>
</dbReference>
<proteinExistence type="inferred from homology"/>
<evidence type="ECO:0008006" key="10">
    <source>
        <dbReference type="Google" id="ProtNLM"/>
    </source>
</evidence>
<dbReference type="Pfam" id="PF03180">
    <property type="entry name" value="Lipoprotein_9"/>
    <property type="match status" value="2"/>
</dbReference>
<evidence type="ECO:0000256" key="1">
    <source>
        <dbReference type="ARBA" id="ARBA00004635"/>
    </source>
</evidence>
<keyword evidence="6" id="KW-0449">Lipoprotein</keyword>
<evidence type="ECO:0000313" key="9">
    <source>
        <dbReference type="Proteomes" id="UP000006069"/>
    </source>
</evidence>
<keyword evidence="4" id="KW-0472">Membrane</keyword>
<comment type="caution">
    <text evidence="8">The sequence shown here is derived from an EMBL/GenBank/DDBJ whole genome shotgun (WGS) entry which is preliminary data.</text>
</comment>
<gene>
    <name evidence="8" type="ORF">HMPREF9451_00840</name>
</gene>
<evidence type="ECO:0000256" key="3">
    <source>
        <dbReference type="ARBA" id="ARBA00022729"/>
    </source>
</evidence>
<evidence type="ECO:0000256" key="7">
    <source>
        <dbReference type="SAM" id="SignalP"/>
    </source>
</evidence>
<dbReference type="InParanoid" id="K0YKL0"/>
<dbReference type="PANTHER" id="PTHR30429:SF0">
    <property type="entry name" value="METHIONINE-BINDING LIPOPROTEIN METQ"/>
    <property type="match status" value="1"/>
</dbReference>
<evidence type="ECO:0000256" key="5">
    <source>
        <dbReference type="ARBA" id="ARBA00023139"/>
    </source>
</evidence>
<evidence type="ECO:0000256" key="4">
    <source>
        <dbReference type="ARBA" id="ARBA00023136"/>
    </source>
</evidence>
<keyword evidence="5" id="KW-0564">Palmitate</keyword>
<dbReference type="HOGENOM" id="CLU_914469_0_0_11"/>
<dbReference type="PANTHER" id="PTHR30429">
    <property type="entry name" value="D-METHIONINE-BINDING LIPOPROTEIN METQ"/>
    <property type="match status" value="1"/>
</dbReference>
<comment type="subcellular location">
    <subcellularLocation>
        <location evidence="1">Membrane</location>
        <topology evidence="1">Lipid-anchor</topology>
    </subcellularLocation>
</comment>
<feature type="signal peptide" evidence="7">
    <location>
        <begin position="1"/>
        <end position="22"/>
    </location>
</feature>
<accession>K0YKL0</accession>
<dbReference type="Gene3D" id="3.40.190.10">
    <property type="entry name" value="Periplasmic binding protein-like II"/>
    <property type="match status" value="2"/>
</dbReference>
<name>K0YKL0_9ACTN</name>
<evidence type="ECO:0000313" key="8">
    <source>
        <dbReference type="EMBL" id="EJZ84127.1"/>
    </source>
</evidence>
<keyword evidence="9" id="KW-1185">Reference proteome</keyword>
<dbReference type="AlphaFoldDB" id="K0YKL0"/>
<feature type="chain" id="PRO_5039350230" description="YaeC family lipoprotein" evidence="7">
    <location>
        <begin position="23"/>
        <end position="286"/>
    </location>
</feature>
<dbReference type="RefSeq" id="WP_009139057.1">
    <property type="nucleotide sequence ID" value="NZ_JH815198.1"/>
</dbReference>
<dbReference type="EMBL" id="ADMD01000006">
    <property type="protein sequence ID" value="EJZ84127.1"/>
    <property type="molecule type" value="Genomic_DNA"/>
</dbReference>
<comment type="similarity">
    <text evidence="2">Belongs to the NlpA lipoprotein family.</text>
</comment>
<dbReference type="PROSITE" id="PS51257">
    <property type="entry name" value="PROKAR_LIPOPROTEIN"/>
    <property type="match status" value="1"/>
</dbReference>
<dbReference type="Proteomes" id="UP000006069">
    <property type="component" value="Unassembled WGS sequence"/>
</dbReference>
<dbReference type="OrthoDB" id="9812878at2"/>
<evidence type="ECO:0000256" key="2">
    <source>
        <dbReference type="ARBA" id="ARBA00008973"/>
    </source>
</evidence>
<reference evidence="8 9" key="1">
    <citation type="submission" date="2012-08" db="EMBL/GenBank/DDBJ databases">
        <title>The Genome Sequence of Slackia piriformis YIT 12062.</title>
        <authorList>
            <consortium name="The Broad Institute Genome Sequencing Platform"/>
            <person name="Earl A."/>
            <person name="Ward D."/>
            <person name="Feldgarden M."/>
            <person name="Gevers D."/>
            <person name="Morotomi M."/>
            <person name="Walker B."/>
            <person name="Young S.K."/>
            <person name="Zeng Q."/>
            <person name="Gargeya S."/>
            <person name="Fitzgerald M."/>
            <person name="Haas B."/>
            <person name="Abouelleil A."/>
            <person name="Alvarado L."/>
            <person name="Arachchi H.M."/>
            <person name="Berlin A.M."/>
            <person name="Chapman S.B."/>
            <person name="Goldberg J."/>
            <person name="Griggs A."/>
            <person name="Gujja S."/>
            <person name="Hansen M."/>
            <person name="Howarth C."/>
            <person name="Imamovic A."/>
            <person name="Larimer J."/>
            <person name="McCowen C."/>
            <person name="Montmayeur A."/>
            <person name="Murphy C."/>
            <person name="Neiman D."/>
            <person name="Pearson M."/>
            <person name="Priest M."/>
            <person name="Roberts A."/>
            <person name="Saif S."/>
            <person name="Shea T."/>
            <person name="Sisk P."/>
            <person name="Sykes S."/>
            <person name="Wortman J."/>
            <person name="Nusbaum C."/>
            <person name="Birren B."/>
        </authorList>
    </citation>
    <scope>NUCLEOTIDE SEQUENCE [LARGE SCALE GENOMIC DNA]</scope>
    <source>
        <strain evidence="8 9">YIT 12062</strain>
    </source>
</reference>
<dbReference type="InterPro" id="IPR004872">
    <property type="entry name" value="Lipoprotein_NlpA"/>
</dbReference>